<name>G2Y1L6_BOTF4</name>
<dbReference type="HOGENOM" id="CLU_3013916_0_0_1"/>
<protein>
    <submittedName>
        <fullName evidence="1">Uncharacterized protein</fullName>
    </submittedName>
</protein>
<dbReference type="InParanoid" id="G2Y1L6"/>
<dbReference type="EMBL" id="FQ790282">
    <property type="protein sequence ID" value="CCD46556.1"/>
    <property type="molecule type" value="Genomic_DNA"/>
</dbReference>
<proteinExistence type="predicted"/>
<gene>
    <name evidence="1" type="ORF">BofuT4_uP041670.1</name>
</gene>
<sequence>MCDMYGATKLNRQIPELLVNVLLCSTAFKLSFQETPHSNMSVTKVAGRTQEPLEKP</sequence>
<dbReference type="AlphaFoldDB" id="G2Y1L6"/>
<dbReference type="Proteomes" id="UP000008177">
    <property type="component" value="Unplaced contigs"/>
</dbReference>
<reference evidence="2" key="1">
    <citation type="journal article" date="2011" name="PLoS Genet.">
        <title>Genomic analysis of the necrotrophic fungal pathogens Sclerotinia sclerotiorum and Botrytis cinerea.</title>
        <authorList>
            <person name="Amselem J."/>
            <person name="Cuomo C.A."/>
            <person name="van Kan J.A."/>
            <person name="Viaud M."/>
            <person name="Benito E.P."/>
            <person name="Couloux A."/>
            <person name="Coutinho P.M."/>
            <person name="de Vries R.P."/>
            <person name="Dyer P.S."/>
            <person name="Fillinger S."/>
            <person name="Fournier E."/>
            <person name="Gout L."/>
            <person name="Hahn M."/>
            <person name="Kohn L."/>
            <person name="Lapalu N."/>
            <person name="Plummer K.M."/>
            <person name="Pradier J.M."/>
            <person name="Quevillon E."/>
            <person name="Sharon A."/>
            <person name="Simon A."/>
            <person name="ten Have A."/>
            <person name="Tudzynski B."/>
            <person name="Tudzynski P."/>
            <person name="Wincker P."/>
            <person name="Andrew M."/>
            <person name="Anthouard V."/>
            <person name="Beever R.E."/>
            <person name="Beffa R."/>
            <person name="Benoit I."/>
            <person name="Bouzid O."/>
            <person name="Brault B."/>
            <person name="Chen Z."/>
            <person name="Choquer M."/>
            <person name="Collemare J."/>
            <person name="Cotton P."/>
            <person name="Danchin E.G."/>
            <person name="Da Silva C."/>
            <person name="Gautier A."/>
            <person name="Giraud C."/>
            <person name="Giraud T."/>
            <person name="Gonzalez C."/>
            <person name="Grossetete S."/>
            <person name="Guldener U."/>
            <person name="Henrissat B."/>
            <person name="Howlett B.J."/>
            <person name="Kodira C."/>
            <person name="Kretschmer M."/>
            <person name="Lappartient A."/>
            <person name="Leroch M."/>
            <person name="Levis C."/>
            <person name="Mauceli E."/>
            <person name="Neuveglise C."/>
            <person name="Oeser B."/>
            <person name="Pearson M."/>
            <person name="Poulain J."/>
            <person name="Poussereau N."/>
            <person name="Quesneville H."/>
            <person name="Rascle C."/>
            <person name="Schumacher J."/>
            <person name="Segurens B."/>
            <person name="Sexton A."/>
            <person name="Silva E."/>
            <person name="Sirven C."/>
            <person name="Soanes D.M."/>
            <person name="Talbot N.J."/>
            <person name="Templeton M."/>
            <person name="Yandava C."/>
            <person name="Yarden O."/>
            <person name="Zeng Q."/>
            <person name="Rollins J.A."/>
            <person name="Lebrun M.H."/>
            <person name="Dickman M."/>
        </authorList>
    </citation>
    <scope>NUCLEOTIDE SEQUENCE [LARGE SCALE GENOMIC DNA]</scope>
    <source>
        <strain evidence="2">T4</strain>
    </source>
</reference>
<evidence type="ECO:0000313" key="2">
    <source>
        <dbReference type="Proteomes" id="UP000008177"/>
    </source>
</evidence>
<evidence type="ECO:0000313" key="1">
    <source>
        <dbReference type="EMBL" id="CCD46556.1"/>
    </source>
</evidence>
<accession>G2Y1L6</accession>
<organism evidence="1 2">
    <name type="scientific">Botryotinia fuckeliana (strain T4)</name>
    <name type="common">Noble rot fungus</name>
    <name type="synonym">Botrytis cinerea</name>
    <dbReference type="NCBI Taxonomy" id="999810"/>
    <lineage>
        <taxon>Eukaryota</taxon>
        <taxon>Fungi</taxon>
        <taxon>Dikarya</taxon>
        <taxon>Ascomycota</taxon>
        <taxon>Pezizomycotina</taxon>
        <taxon>Leotiomycetes</taxon>
        <taxon>Helotiales</taxon>
        <taxon>Sclerotiniaceae</taxon>
        <taxon>Botrytis</taxon>
    </lineage>
</organism>